<dbReference type="AlphaFoldDB" id="A0A8W8JE50"/>
<protein>
    <submittedName>
        <fullName evidence="1">Uncharacterized protein</fullName>
    </submittedName>
</protein>
<dbReference type="EnsemblMetazoa" id="G18551.1">
    <property type="protein sequence ID" value="G18551.1:cds"/>
    <property type="gene ID" value="G18551"/>
</dbReference>
<sequence>MWDAVNKQAHSDDLTLQVIQNSLATGMIPLVQMADMLVNKKELEPQICKTMLADSIKAKTASIHHTLPREAEAKGDNSSTDMKKQYCYNKIPRHKDLLVMPHSGELHPLRKITLTACLVSGDPSMTKDWQDSIVTSSLLPYVRPQTNNTNVAGKNG</sequence>
<evidence type="ECO:0000313" key="1">
    <source>
        <dbReference type="EnsemblMetazoa" id="G18551.1:cds"/>
    </source>
</evidence>
<accession>A0A8W8JE50</accession>
<reference evidence="1" key="1">
    <citation type="submission" date="2022-08" db="UniProtKB">
        <authorList>
            <consortium name="EnsemblMetazoa"/>
        </authorList>
    </citation>
    <scope>IDENTIFICATION</scope>
    <source>
        <strain evidence="1">05x7-T-G4-1.051#20</strain>
    </source>
</reference>
<dbReference type="Proteomes" id="UP000005408">
    <property type="component" value="Unassembled WGS sequence"/>
</dbReference>
<name>A0A8W8JE50_MAGGI</name>
<organism evidence="1 2">
    <name type="scientific">Magallana gigas</name>
    <name type="common">Pacific oyster</name>
    <name type="synonym">Crassostrea gigas</name>
    <dbReference type="NCBI Taxonomy" id="29159"/>
    <lineage>
        <taxon>Eukaryota</taxon>
        <taxon>Metazoa</taxon>
        <taxon>Spiralia</taxon>
        <taxon>Lophotrochozoa</taxon>
        <taxon>Mollusca</taxon>
        <taxon>Bivalvia</taxon>
        <taxon>Autobranchia</taxon>
        <taxon>Pteriomorphia</taxon>
        <taxon>Ostreida</taxon>
        <taxon>Ostreoidea</taxon>
        <taxon>Ostreidae</taxon>
        <taxon>Magallana</taxon>
    </lineage>
</organism>
<keyword evidence="2" id="KW-1185">Reference proteome</keyword>
<proteinExistence type="predicted"/>
<evidence type="ECO:0000313" key="2">
    <source>
        <dbReference type="Proteomes" id="UP000005408"/>
    </source>
</evidence>